<feature type="compositionally biased region" description="Basic and acidic residues" evidence="1">
    <location>
        <begin position="17"/>
        <end position="41"/>
    </location>
</feature>
<dbReference type="AlphaFoldDB" id="S7RVJ1"/>
<dbReference type="InterPro" id="IPR018712">
    <property type="entry name" value="Tle1-like_cat"/>
</dbReference>
<dbReference type="PANTHER" id="PTHR33840:SF2">
    <property type="entry name" value="TLE1 PHOSPHOLIPASE DOMAIN-CONTAINING PROTEIN"/>
    <property type="match status" value="1"/>
</dbReference>
<reference evidence="3 4" key="1">
    <citation type="journal article" date="2012" name="Science">
        <title>The Paleozoic origin of enzymatic lignin decomposition reconstructed from 31 fungal genomes.</title>
        <authorList>
            <person name="Floudas D."/>
            <person name="Binder M."/>
            <person name="Riley R."/>
            <person name="Barry K."/>
            <person name="Blanchette R.A."/>
            <person name="Henrissat B."/>
            <person name="Martinez A.T."/>
            <person name="Otillar R."/>
            <person name="Spatafora J.W."/>
            <person name="Yadav J.S."/>
            <person name="Aerts A."/>
            <person name="Benoit I."/>
            <person name="Boyd A."/>
            <person name="Carlson A."/>
            <person name="Copeland A."/>
            <person name="Coutinho P.M."/>
            <person name="de Vries R.P."/>
            <person name="Ferreira P."/>
            <person name="Findley K."/>
            <person name="Foster B."/>
            <person name="Gaskell J."/>
            <person name="Glotzer D."/>
            <person name="Gorecki P."/>
            <person name="Heitman J."/>
            <person name="Hesse C."/>
            <person name="Hori C."/>
            <person name="Igarashi K."/>
            <person name="Jurgens J.A."/>
            <person name="Kallen N."/>
            <person name="Kersten P."/>
            <person name="Kohler A."/>
            <person name="Kuees U."/>
            <person name="Kumar T.K.A."/>
            <person name="Kuo A."/>
            <person name="LaButti K."/>
            <person name="Larrondo L.F."/>
            <person name="Lindquist E."/>
            <person name="Ling A."/>
            <person name="Lombard V."/>
            <person name="Lucas S."/>
            <person name="Lundell T."/>
            <person name="Martin R."/>
            <person name="McLaughlin D.J."/>
            <person name="Morgenstern I."/>
            <person name="Morin E."/>
            <person name="Murat C."/>
            <person name="Nagy L.G."/>
            <person name="Nolan M."/>
            <person name="Ohm R.A."/>
            <person name="Patyshakuliyeva A."/>
            <person name="Rokas A."/>
            <person name="Ruiz-Duenas F.J."/>
            <person name="Sabat G."/>
            <person name="Salamov A."/>
            <person name="Samejima M."/>
            <person name="Schmutz J."/>
            <person name="Slot J.C."/>
            <person name="St John F."/>
            <person name="Stenlid J."/>
            <person name="Sun H."/>
            <person name="Sun S."/>
            <person name="Syed K."/>
            <person name="Tsang A."/>
            <person name="Wiebenga A."/>
            <person name="Young D."/>
            <person name="Pisabarro A."/>
            <person name="Eastwood D.C."/>
            <person name="Martin F."/>
            <person name="Cullen D."/>
            <person name="Grigoriev I.V."/>
            <person name="Hibbett D.S."/>
        </authorList>
    </citation>
    <scope>NUCLEOTIDE SEQUENCE [LARGE SCALE GENOMIC DNA]</scope>
    <source>
        <strain evidence="3 4">ATCC 11539</strain>
    </source>
</reference>
<evidence type="ECO:0000256" key="1">
    <source>
        <dbReference type="SAM" id="MobiDB-lite"/>
    </source>
</evidence>
<name>S7RVJ1_GLOTA</name>
<accession>S7RVJ1</accession>
<dbReference type="Pfam" id="PF09994">
    <property type="entry name" value="T6SS_Tle1-like_cat"/>
    <property type="match status" value="1"/>
</dbReference>
<evidence type="ECO:0000313" key="4">
    <source>
        <dbReference type="Proteomes" id="UP000030669"/>
    </source>
</evidence>
<dbReference type="RefSeq" id="XP_007864397.1">
    <property type="nucleotide sequence ID" value="XM_007866206.1"/>
</dbReference>
<organism evidence="3 4">
    <name type="scientific">Gloeophyllum trabeum (strain ATCC 11539 / FP-39264 / Madison 617)</name>
    <name type="common">Brown rot fungus</name>
    <dbReference type="NCBI Taxonomy" id="670483"/>
    <lineage>
        <taxon>Eukaryota</taxon>
        <taxon>Fungi</taxon>
        <taxon>Dikarya</taxon>
        <taxon>Basidiomycota</taxon>
        <taxon>Agaricomycotina</taxon>
        <taxon>Agaricomycetes</taxon>
        <taxon>Gloeophyllales</taxon>
        <taxon>Gloeophyllaceae</taxon>
        <taxon>Gloeophyllum</taxon>
    </lineage>
</organism>
<sequence>MSDSCNTRKVVYGRVPSARESHTRFSSSRETHGDFSDTREDYEVAESEVREYFTGGKAQDSFRDPRGIQHSPFDHRRETLPPQSHTHDSDVDVSFETECDYGGKEVEPCTPDCAWAPEENRKWISAGTPSREGGRTIVLLFDGTSDSFDSTNSNVVRLTSFLRKDDTTKQLVYYQTGIGTYTDPWIVTPIVSKMSMVLDTMFAFTLDSHMKHGYKFLMDNYTAGDRICIFGFTRGAYTARALAGMLRKIGLLSKGNCEHLPFAYTMYKRDDPSSEIMSSMFKQTFSIDVKIDFVGVWDTVASTGLVTKDLPFVNTNDGIRVFRHALALDERRGKFIPTFYRQSNDTSAASGDETKTTDAKEVWFAGAHCDVGGGSVKNSERHSLARIPLRWMIRECFRANTGIIFDAELLRDEAGLDMVPLKGSVTVSERPLPLQPLASAFFKFWWSLLTFPYKLFFGRYEPAEEVIAKAPLGEAEEELRDAVQPVYDQMELHWLWRLIDRIPFRAKKYNESDEKKDTYQWVLNFGFSRKIHKPIMDRGKIKVHRSVKTRLEAQESYGNANRVPYIPRVRPNFGGSGEPRQLSLADWNVESASWFEWEA</sequence>
<dbReference type="Proteomes" id="UP000030669">
    <property type="component" value="Unassembled WGS sequence"/>
</dbReference>
<gene>
    <name evidence="3" type="ORF">GLOTRDRAFT_73944</name>
</gene>
<dbReference type="PANTHER" id="PTHR33840">
    <property type="match status" value="1"/>
</dbReference>
<protein>
    <recommendedName>
        <fullName evidence="2">T6SS Phospholipase effector Tle1-like catalytic domain-containing protein</fullName>
    </recommendedName>
</protein>
<dbReference type="OrthoDB" id="3162439at2759"/>
<dbReference type="GeneID" id="19308391"/>
<dbReference type="HOGENOM" id="CLU_005049_5_0_1"/>
<feature type="region of interest" description="Disordered" evidence="1">
    <location>
        <begin position="54"/>
        <end position="91"/>
    </location>
</feature>
<evidence type="ECO:0000313" key="3">
    <source>
        <dbReference type="EMBL" id="EPQ57274.1"/>
    </source>
</evidence>
<dbReference type="KEGG" id="gtr:GLOTRDRAFT_73944"/>
<dbReference type="eggNOG" id="ENOG502QPR9">
    <property type="taxonomic scope" value="Eukaryota"/>
</dbReference>
<keyword evidence="4" id="KW-1185">Reference proteome</keyword>
<dbReference type="EMBL" id="KB469299">
    <property type="protein sequence ID" value="EPQ57274.1"/>
    <property type="molecule type" value="Genomic_DNA"/>
</dbReference>
<feature type="region of interest" description="Disordered" evidence="1">
    <location>
        <begin position="1"/>
        <end position="41"/>
    </location>
</feature>
<evidence type="ECO:0000259" key="2">
    <source>
        <dbReference type="Pfam" id="PF09994"/>
    </source>
</evidence>
<feature type="domain" description="T6SS Phospholipase effector Tle1-like catalytic" evidence="2">
    <location>
        <begin position="135"/>
        <end position="395"/>
    </location>
</feature>
<proteinExistence type="predicted"/>
<feature type="compositionally biased region" description="Basic and acidic residues" evidence="1">
    <location>
        <begin position="60"/>
        <end position="90"/>
    </location>
</feature>